<keyword evidence="2" id="KW-0378">Hydrolase</keyword>
<dbReference type="Pfam" id="PF03747">
    <property type="entry name" value="ADP_ribosyl_GH"/>
    <property type="match status" value="1"/>
</dbReference>
<dbReference type="Gene3D" id="1.10.4080.10">
    <property type="entry name" value="ADP-ribosylation/Crystallin J1"/>
    <property type="match status" value="1"/>
</dbReference>
<keyword evidence="1" id="KW-0460">Magnesium</keyword>
<dbReference type="InterPro" id="IPR050792">
    <property type="entry name" value="ADP-ribosylglycohydrolase"/>
</dbReference>
<name>A0A4P8YF15_9ENTR</name>
<evidence type="ECO:0000313" key="2">
    <source>
        <dbReference type="EMBL" id="QCT19169.1"/>
    </source>
</evidence>
<organism evidence="2 3">
    <name type="scientific">Jejubacter calystegiae</name>
    <dbReference type="NCBI Taxonomy" id="2579935"/>
    <lineage>
        <taxon>Bacteria</taxon>
        <taxon>Pseudomonadati</taxon>
        <taxon>Pseudomonadota</taxon>
        <taxon>Gammaproteobacteria</taxon>
        <taxon>Enterobacterales</taxon>
        <taxon>Enterobacteriaceae</taxon>
        <taxon>Jejubacter</taxon>
    </lineage>
</organism>
<accession>A0A4P8YF15</accession>
<dbReference type="PANTHER" id="PTHR16222">
    <property type="entry name" value="ADP-RIBOSYLGLYCOHYDROLASE"/>
    <property type="match status" value="1"/>
</dbReference>
<protein>
    <submittedName>
        <fullName evidence="2">ADP-ribosylglycohydrolase family protein</fullName>
    </submittedName>
</protein>
<evidence type="ECO:0000313" key="3">
    <source>
        <dbReference type="Proteomes" id="UP000302163"/>
    </source>
</evidence>
<feature type="binding site" evidence="1">
    <location>
        <position position="255"/>
    </location>
    <ligand>
        <name>Mg(2+)</name>
        <dbReference type="ChEBI" id="CHEBI:18420"/>
        <label>1</label>
    </ligand>
</feature>
<sequence>MPDMFERYQGCLLGLAAGDAVGTSVEFSPRESFTPLTDMVGGGPFRLKAGQWTDDTSMALCLAESLTHCRGFNAHDQMTRYLNWWQWGYLSATGECFDIGTTVVKALSKFSVDGDPFAGSSAPDTAGNGSLMRLAPVVLYYFPDTQRALYYAGESSRTTHAAAEAIDCCRLFAQILVNALSGKGKTETLLEIPDMPATENVRRIAAGEYQNKSRAAIHGTGYCVQSLEAALWCFFHAESFEQTILLAANLGDDADTTAAIAGQIAGAWFGVEAIPERWRRLLWFYDDIDGLARRLLDKPQ</sequence>
<dbReference type="AlphaFoldDB" id="A0A4P8YF15"/>
<keyword evidence="1" id="KW-0479">Metal-binding</keyword>
<dbReference type="InterPro" id="IPR005502">
    <property type="entry name" value="Ribosyl_crysJ1"/>
</dbReference>
<proteinExistence type="predicted"/>
<dbReference type="InterPro" id="IPR036705">
    <property type="entry name" value="Ribosyl_crysJ1_sf"/>
</dbReference>
<dbReference type="GO" id="GO:0046872">
    <property type="term" value="F:metal ion binding"/>
    <property type="evidence" value="ECO:0007669"/>
    <property type="project" value="UniProtKB-KW"/>
</dbReference>
<dbReference type="RefSeq" id="WP_138095057.1">
    <property type="nucleotide sequence ID" value="NZ_CP040428.1"/>
</dbReference>
<dbReference type="KEGG" id="izh:FEM41_05620"/>
<keyword evidence="3" id="KW-1185">Reference proteome</keyword>
<dbReference type="EMBL" id="CP040428">
    <property type="protein sequence ID" value="QCT19169.1"/>
    <property type="molecule type" value="Genomic_DNA"/>
</dbReference>
<feature type="binding site" evidence="1">
    <location>
        <position position="53"/>
    </location>
    <ligand>
        <name>Mg(2+)</name>
        <dbReference type="ChEBI" id="CHEBI:18420"/>
        <label>1</label>
    </ligand>
</feature>
<feature type="binding site" evidence="1">
    <location>
        <position position="55"/>
    </location>
    <ligand>
        <name>Mg(2+)</name>
        <dbReference type="ChEBI" id="CHEBI:18420"/>
        <label>1</label>
    </ligand>
</feature>
<dbReference type="OrthoDB" id="9798107at2"/>
<dbReference type="Proteomes" id="UP000302163">
    <property type="component" value="Chromosome"/>
</dbReference>
<feature type="binding site" evidence="1">
    <location>
        <position position="256"/>
    </location>
    <ligand>
        <name>Mg(2+)</name>
        <dbReference type="ChEBI" id="CHEBI:18420"/>
        <label>1</label>
    </ligand>
</feature>
<dbReference type="GO" id="GO:0016787">
    <property type="term" value="F:hydrolase activity"/>
    <property type="evidence" value="ECO:0007669"/>
    <property type="project" value="UniProtKB-KW"/>
</dbReference>
<feature type="binding site" evidence="1">
    <location>
        <position position="253"/>
    </location>
    <ligand>
        <name>Mg(2+)</name>
        <dbReference type="ChEBI" id="CHEBI:18420"/>
        <label>1</label>
    </ligand>
</feature>
<comment type="cofactor">
    <cofactor evidence="1">
        <name>Mg(2+)</name>
        <dbReference type="ChEBI" id="CHEBI:18420"/>
    </cofactor>
    <text evidence="1">Binds 2 magnesium ions per subunit.</text>
</comment>
<evidence type="ECO:0000256" key="1">
    <source>
        <dbReference type="PIRSR" id="PIRSR605502-1"/>
    </source>
</evidence>
<gene>
    <name evidence="2" type="ORF">FEM41_05620</name>
</gene>
<dbReference type="SUPFAM" id="SSF101478">
    <property type="entry name" value="ADP-ribosylglycohydrolase"/>
    <property type="match status" value="1"/>
</dbReference>
<dbReference type="PANTHER" id="PTHR16222:SF12">
    <property type="entry name" value="ADP-RIBOSYLGLYCOHYDROLASE-RELATED"/>
    <property type="match status" value="1"/>
</dbReference>
<feature type="binding site" evidence="1">
    <location>
        <position position="54"/>
    </location>
    <ligand>
        <name>Mg(2+)</name>
        <dbReference type="ChEBI" id="CHEBI:18420"/>
        <label>1</label>
    </ligand>
</feature>
<reference evidence="2 3" key="1">
    <citation type="submission" date="2019-05" db="EMBL/GenBank/DDBJ databases">
        <title>Complete genome sequence of Izhakiella calystegiae KSNA2, an endophyte isolated from beach morning glory (Calystegia soldanella).</title>
        <authorList>
            <person name="Jiang L."/>
            <person name="Jeong J.C."/>
            <person name="Kim C.Y."/>
            <person name="Kim D.H."/>
            <person name="Kim S.W."/>
            <person name="Lee j."/>
        </authorList>
    </citation>
    <scope>NUCLEOTIDE SEQUENCE [LARGE SCALE GENOMIC DNA]</scope>
    <source>
        <strain evidence="2 3">KSNA2</strain>
    </source>
</reference>